<dbReference type="InterPro" id="IPR027275">
    <property type="entry name" value="PRC-brl_dom"/>
</dbReference>
<comment type="caution">
    <text evidence="2">The sequence shown here is derived from an EMBL/GenBank/DDBJ whole genome shotgun (WGS) entry which is preliminary data.</text>
</comment>
<dbReference type="EMBL" id="LHXO01000024">
    <property type="protein sequence ID" value="KXA95136.1"/>
    <property type="molecule type" value="Genomic_DNA"/>
</dbReference>
<dbReference type="AlphaFoldDB" id="A0A133ULZ7"/>
<dbReference type="PANTHER" id="PTHR38137">
    <property type="entry name" value="PRC-BARREL DOMAIN PROTEIN"/>
    <property type="match status" value="1"/>
</dbReference>
<sequence length="70" mass="7818">MKVSDYYDIPIYSDKGYYVGKVRDVVLDLEEGKVLGLGFGEKEGKITTVPYENVMAIGDIILVQSRRASD</sequence>
<dbReference type="SUPFAM" id="SSF50346">
    <property type="entry name" value="PRC-barrel domain"/>
    <property type="match status" value="1"/>
</dbReference>
<dbReference type="Gene3D" id="2.30.30.240">
    <property type="entry name" value="PRC-barrel domain"/>
    <property type="match status" value="1"/>
</dbReference>
<feature type="domain" description="TRAM" evidence="1">
    <location>
        <begin position="16"/>
        <end position="70"/>
    </location>
</feature>
<accession>A0A133ULZ7</accession>
<evidence type="ECO:0000259" key="1">
    <source>
        <dbReference type="PROSITE" id="PS50926"/>
    </source>
</evidence>
<dbReference type="InterPro" id="IPR002792">
    <property type="entry name" value="TRAM_dom"/>
</dbReference>
<reference evidence="2 3" key="1">
    <citation type="journal article" date="2016" name="Sci. Rep.">
        <title>Metabolic traits of an uncultured archaeal lineage -MSBL1- from brine pools of the Red Sea.</title>
        <authorList>
            <person name="Mwirichia R."/>
            <person name="Alam I."/>
            <person name="Rashid M."/>
            <person name="Vinu M."/>
            <person name="Ba-Alawi W."/>
            <person name="Anthony Kamau A."/>
            <person name="Kamanda Ngugi D."/>
            <person name="Goker M."/>
            <person name="Klenk H.P."/>
            <person name="Bajic V."/>
            <person name="Stingl U."/>
        </authorList>
    </citation>
    <scope>NUCLEOTIDE SEQUENCE [LARGE SCALE GENOMIC DNA]</scope>
    <source>
        <strain evidence="2">SCGC-AAA259E19</strain>
    </source>
</reference>
<protein>
    <recommendedName>
        <fullName evidence="1">TRAM domain-containing protein</fullName>
    </recommendedName>
</protein>
<keyword evidence="3" id="KW-1185">Reference proteome</keyword>
<dbReference type="PANTHER" id="PTHR38137:SF1">
    <property type="entry name" value="PRC-BARREL DOMAIN-CONTAINING PROTEIN"/>
    <property type="match status" value="1"/>
</dbReference>
<dbReference type="Proteomes" id="UP000070284">
    <property type="component" value="Unassembled WGS sequence"/>
</dbReference>
<dbReference type="Pfam" id="PF05239">
    <property type="entry name" value="PRC"/>
    <property type="match status" value="1"/>
</dbReference>
<organism evidence="2 3">
    <name type="scientific">candidate division MSBL1 archaeon SCGC-AAA259E19</name>
    <dbReference type="NCBI Taxonomy" id="1698264"/>
    <lineage>
        <taxon>Archaea</taxon>
        <taxon>Methanobacteriati</taxon>
        <taxon>Methanobacteriota</taxon>
        <taxon>candidate division MSBL1</taxon>
    </lineage>
</organism>
<dbReference type="PROSITE" id="PS50926">
    <property type="entry name" value="TRAM"/>
    <property type="match status" value="1"/>
</dbReference>
<name>A0A133ULZ7_9EURY</name>
<evidence type="ECO:0000313" key="2">
    <source>
        <dbReference type="EMBL" id="KXA95136.1"/>
    </source>
</evidence>
<evidence type="ECO:0000313" key="3">
    <source>
        <dbReference type="Proteomes" id="UP000070284"/>
    </source>
</evidence>
<dbReference type="InterPro" id="IPR011033">
    <property type="entry name" value="PRC_barrel-like_sf"/>
</dbReference>
<gene>
    <name evidence="2" type="ORF">AKJ65_02420</name>
</gene>
<proteinExistence type="predicted"/>